<reference evidence="3" key="1">
    <citation type="submission" date="2015-03" db="EMBL/GenBank/DDBJ databases">
        <authorList>
            <person name="Urmite Genomes"/>
        </authorList>
    </citation>
    <scope>NUCLEOTIDE SEQUENCE [LARGE SCALE GENOMIC DNA]</scope>
    <source>
        <strain evidence="3">Arc-Hr</strain>
    </source>
</reference>
<feature type="compositionally biased region" description="Low complexity" evidence="1">
    <location>
        <begin position="318"/>
        <end position="346"/>
    </location>
</feature>
<dbReference type="Proteomes" id="UP000198902">
    <property type="component" value="Unassembled WGS sequence"/>
</dbReference>
<protein>
    <recommendedName>
        <fullName evidence="4">Cell surface glycoprotein</fullName>
    </recommendedName>
</protein>
<organism evidence="2 3">
    <name type="scientific">Haloferax massiliensis</name>
    <dbReference type="NCBI Taxonomy" id="1476858"/>
    <lineage>
        <taxon>Archaea</taxon>
        <taxon>Methanobacteriati</taxon>
        <taxon>Methanobacteriota</taxon>
        <taxon>Stenosarchaea group</taxon>
        <taxon>Halobacteria</taxon>
        <taxon>Halobacteriales</taxon>
        <taxon>Haloferacaceae</taxon>
        <taxon>Haloferax</taxon>
    </lineage>
</organism>
<gene>
    <name evidence="2" type="ORF">BN996_00058</name>
</gene>
<evidence type="ECO:0000256" key="1">
    <source>
        <dbReference type="SAM" id="MobiDB-lite"/>
    </source>
</evidence>
<feature type="compositionally biased region" description="Polar residues" evidence="1">
    <location>
        <begin position="232"/>
        <end position="241"/>
    </location>
</feature>
<proteinExistence type="predicted"/>
<evidence type="ECO:0000313" key="2">
    <source>
        <dbReference type="EMBL" id="CQR48611.1"/>
    </source>
</evidence>
<sequence>MLRPRVSISVLVVTAMLLAAVAPPAVGANGDYDIDIDGSIDTVDRTVSTSQGEFTVTQVGRADAGDTVSVSVDAPSGSNYTITILDSEQRIRRSAPATGDATEEFGTGGLEPGTYAVVVGNQSTEEVYAGEPLVIRAYAVSTQAAESVERSDDLDVTVELDEVESGESAEAVQVVLADDSENVRVDASSVNDTHYSASVSTDDLDAGDYSLYAVVRGDDQALGEDELIGVSDASTVEVTEQSSDSDDTATPDDDDDDDGDTDDTATTTSDSDDTSTSATDTADSTDDSSDSTDDSSDSTDDSSDSADDSSDSTDDSTDSTATTTTDSVVTPSESTTATAQTTTSSEVPNTAPYLLFGALVVFAVGRRLVS</sequence>
<feature type="compositionally biased region" description="Acidic residues" evidence="1">
    <location>
        <begin position="243"/>
        <end position="263"/>
    </location>
</feature>
<feature type="compositionally biased region" description="Acidic residues" evidence="1">
    <location>
        <begin position="283"/>
        <end position="317"/>
    </location>
</feature>
<dbReference type="EMBL" id="CSTE01000001">
    <property type="protein sequence ID" value="CQR48611.1"/>
    <property type="molecule type" value="Genomic_DNA"/>
</dbReference>
<accession>A0A0D6JL39</accession>
<evidence type="ECO:0000313" key="3">
    <source>
        <dbReference type="Proteomes" id="UP000198902"/>
    </source>
</evidence>
<evidence type="ECO:0008006" key="4">
    <source>
        <dbReference type="Google" id="ProtNLM"/>
    </source>
</evidence>
<name>A0A0D6JL39_9EURY</name>
<feature type="compositionally biased region" description="Low complexity" evidence="1">
    <location>
        <begin position="264"/>
        <end position="282"/>
    </location>
</feature>
<keyword evidence="3" id="KW-1185">Reference proteome</keyword>
<dbReference type="AlphaFoldDB" id="A0A0D6JL39"/>
<feature type="region of interest" description="Disordered" evidence="1">
    <location>
        <begin position="228"/>
        <end position="347"/>
    </location>
</feature>